<dbReference type="EMBL" id="LN906597">
    <property type="protein sequence ID" value="CUT17703.1"/>
    <property type="molecule type" value="Genomic_DNA"/>
</dbReference>
<dbReference type="RefSeq" id="WP_092343726.1">
    <property type="nucleotide sequence ID" value="NZ_LN906597.1"/>
</dbReference>
<organism evidence="1 2">
    <name type="scientific">Candidatus Ichthyocystis hellenicum</name>
    <dbReference type="NCBI Taxonomy" id="1561003"/>
    <lineage>
        <taxon>Bacteria</taxon>
        <taxon>Pseudomonadati</taxon>
        <taxon>Pseudomonadota</taxon>
        <taxon>Betaproteobacteria</taxon>
        <taxon>Burkholderiales</taxon>
        <taxon>Candidatus Ichthyocystis</taxon>
    </lineage>
</organism>
<sequence>MDNIRIHGFQDCTSQIASNEYFGQSYKDSDSTRSSDQCVSAHNIFEAGCDHKFTFDADGSCSSSYRLIKYLCLNYGFSVSFEAVEEVFKNCFFQLHAAKFGYQFTENFLSVMNAHRDSFVSVVDSILTDLYDSFSFLRQLGDSNITLIELMDKVCFSFSESSYNLRGRCCDILQSKFIPLIINSIFDASVIDGGLERKMTYCEMEKFFIHYITTLERIVMSRIMDYWNNFCDENTSMFSPFSGVSYRDPFYYAHHVYGVSKPVVTCPAAFSNKFGAFISFMAVAKIDCMINNFIKERLGVIKSTIRSKCTSVHDKIVDGYNADLVGEIKKIRECFPSYISGKFSKMVNFGSIRDKLHNFLKKLLIWDSHDVGIEAMEESRLSLLETITNQAHELLKTYANDIVYAVTRDFHSRIIKSRKIVSRVRRSVRTVKDKWGVCLHPRCSHGILSIRRKFSAALKEIVKSKFCSMINDGYKVSGISSISKFTWNEVSKDMFPIIQEEIRPVVFKEREELSVLLSKARIVVDNDKFDGSYSGTREATSEEIVNVLRIAVYNMNVQTKSLIRAVWSNVTKVSREVDSSAGSVMSSKQEEFVNVESYSESSLSGKDVDLSAQYGSSAVSSKLVYASLVIKGDRIFNRWGLNVHPDDVDVILFIRTKFSKKIKDLVRIFFSSIPNEKSKLKRNNVFDDYKWSDISGELYPIVLEHIDPIIKEEYSELEEFLSKARVVVVGRGDTSSCVIRSVTNDEKDNLMKRAVAIIHKELRSSVRSVWAAMNKISKFNFGGDFKDGEVEKSIYCGIRLRYEDSMDIVNIKRRFLFDIKGCIVNIFSELTKTNKFPWRYVSKDVIPTIKKEFYPIMEKEREELDLVLLKSRAVVGDSEYDKLPEAAKYREITYGERSEIVEFIMACVYKKAIDVAGRVWRGMIKFHDVKCVGPIMDNMEFTSAAKGRKFSDVSFRLSDISRVDKDAIDNIRLEFIGSLGPIIDEVINKVLLEVGGSLSSIESMVDKVIPVVAEKSSLLFNNSGFCDSLNSLLSSALVVGKSRRSIFLSDKERDCAYQMFMDSVNNDRDNLIKKRVIKLTKYSKIRY</sequence>
<evidence type="ECO:0000313" key="2">
    <source>
        <dbReference type="Proteomes" id="UP000198651"/>
    </source>
</evidence>
<proteinExistence type="predicted"/>
<gene>
    <name evidence="1" type="ORF">Ark11_0880</name>
</gene>
<dbReference type="Proteomes" id="UP000198651">
    <property type="component" value="Chromosome I"/>
</dbReference>
<evidence type="ECO:0000313" key="1">
    <source>
        <dbReference type="EMBL" id="CUT17703.1"/>
    </source>
</evidence>
<keyword evidence="2" id="KW-1185">Reference proteome</keyword>
<reference evidence="2" key="1">
    <citation type="submission" date="2015-11" db="EMBL/GenBank/DDBJ databases">
        <authorList>
            <person name="Seth-Smith H.M.B."/>
        </authorList>
    </citation>
    <scope>NUCLEOTIDE SEQUENCE [LARGE SCALE GENOMIC DNA]</scope>
    <source>
        <strain evidence="2">2013Ark11</strain>
    </source>
</reference>
<dbReference type="OrthoDB" id="9959533at2"/>
<accession>A0A0S4M1P1</accession>
<name>A0A0S4M1P1_9BURK</name>
<dbReference type="AlphaFoldDB" id="A0A0S4M1P1"/>
<protein>
    <submittedName>
        <fullName evidence="1">Uncharacterized protein</fullName>
    </submittedName>
</protein>